<feature type="repeat" description="Solcar" evidence="6">
    <location>
        <begin position="92"/>
        <end position="189"/>
    </location>
</feature>
<dbReference type="PANTHER" id="PTHR24089">
    <property type="entry name" value="SOLUTE CARRIER FAMILY 25"/>
    <property type="match status" value="1"/>
</dbReference>
<gene>
    <name evidence="8" type="ORF">JYU34_000030</name>
</gene>
<evidence type="ECO:0000256" key="1">
    <source>
        <dbReference type="ARBA" id="ARBA00004141"/>
    </source>
</evidence>
<comment type="similarity">
    <text evidence="2 7">Belongs to the mitochondrial carrier (TC 2.A.29) family.</text>
</comment>
<comment type="caution">
    <text evidence="8">The sequence shown here is derived from an EMBL/GenBank/DDBJ whole genome shotgun (WGS) entry which is preliminary data.</text>
</comment>
<protein>
    <recommendedName>
        <fullName evidence="10">Mitochondrial carrier protein</fullName>
    </recommendedName>
</protein>
<organism evidence="8 9">
    <name type="scientific">Plutella xylostella</name>
    <name type="common">Diamondback moth</name>
    <name type="synonym">Plutella maculipennis</name>
    <dbReference type="NCBI Taxonomy" id="51655"/>
    <lineage>
        <taxon>Eukaryota</taxon>
        <taxon>Metazoa</taxon>
        <taxon>Ecdysozoa</taxon>
        <taxon>Arthropoda</taxon>
        <taxon>Hexapoda</taxon>
        <taxon>Insecta</taxon>
        <taxon>Pterygota</taxon>
        <taxon>Neoptera</taxon>
        <taxon>Endopterygota</taxon>
        <taxon>Lepidoptera</taxon>
        <taxon>Glossata</taxon>
        <taxon>Ditrysia</taxon>
        <taxon>Yponomeutoidea</taxon>
        <taxon>Plutellidae</taxon>
        <taxon>Plutella</taxon>
    </lineage>
</organism>
<dbReference type="PROSITE" id="PS50920">
    <property type="entry name" value="SOLCAR"/>
    <property type="match status" value="2"/>
</dbReference>
<keyword evidence="4" id="KW-0677">Repeat</keyword>
<keyword evidence="5 6" id="KW-0472">Membrane</keyword>
<feature type="repeat" description="Solcar" evidence="6">
    <location>
        <begin position="1"/>
        <end position="65"/>
    </location>
</feature>
<evidence type="ECO:0000313" key="9">
    <source>
        <dbReference type="Proteomes" id="UP000823941"/>
    </source>
</evidence>
<dbReference type="Pfam" id="PF00153">
    <property type="entry name" value="Mito_carr"/>
    <property type="match status" value="2"/>
</dbReference>
<dbReference type="SUPFAM" id="SSF103506">
    <property type="entry name" value="Mitochondrial carrier"/>
    <property type="match status" value="1"/>
</dbReference>
<dbReference type="Gene3D" id="1.50.40.10">
    <property type="entry name" value="Mitochondrial carrier domain"/>
    <property type="match status" value="1"/>
</dbReference>
<proteinExistence type="inferred from homology"/>
<evidence type="ECO:0000313" key="8">
    <source>
        <dbReference type="EMBL" id="KAG7312960.1"/>
    </source>
</evidence>
<comment type="subcellular location">
    <subcellularLocation>
        <location evidence="1">Membrane</location>
        <topology evidence="1">Multi-pass membrane protein</topology>
    </subcellularLocation>
</comment>
<evidence type="ECO:0000256" key="2">
    <source>
        <dbReference type="ARBA" id="ARBA00006375"/>
    </source>
</evidence>
<evidence type="ECO:0000256" key="5">
    <source>
        <dbReference type="ARBA" id="ARBA00023136"/>
    </source>
</evidence>
<keyword evidence="7" id="KW-0813">Transport</keyword>
<evidence type="ECO:0000256" key="4">
    <source>
        <dbReference type="ARBA" id="ARBA00022737"/>
    </source>
</evidence>
<keyword evidence="3 6" id="KW-0812">Transmembrane</keyword>
<evidence type="ECO:0008006" key="10">
    <source>
        <dbReference type="Google" id="ProtNLM"/>
    </source>
</evidence>
<evidence type="ECO:0000256" key="7">
    <source>
        <dbReference type="RuleBase" id="RU000488"/>
    </source>
</evidence>
<dbReference type="EMBL" id="JAHIBW010000001">
    <property type="protein sequence ID" value="KAG7312960.1"/>
    <property type="molecule type" value="Genomic_DNA"/>
</dbReference>
<keyword evidence="9" id="KW-1185">Reference proteome</keyword>
<sequence length="195" mass="21544">MPVEVVRVRQMIVRDGRYRGLAGGARAVYRRGGVLAFYEGLGASLLQIGPTVGIAFSTFTFTQKKMLRYLKERGGAPERAALARGNLHRADHLLYASVVAGSLSGLVSKTLTYPMDLAKRRMQIASHPGAEDSPKKKLIRCQATIWNCLSTAFRKEGLRGLYRGWSVTIYKAQLTSVIAFTTYELVCYGIRDAIP</sequence>
<accession>A0ABQ7R6Q9</accession>
<dbReference type="InterPro" id="IPR018108">
    <property type="entry name" value="MCP_transmembrane"/>
</dbReference>
<reference evidence="8 9" key="1">
    <citation type="submission" date="2021-06" db="EMBL/GenBank/DDBJ databases">
        <title>A haploid diamondback moth (Plutella xylostella L.) genome assembly resolves 31 chromosomes and identifies a diamide resistance mutation.</title>
        <authorList>
            <person name="Ward C.M."/>
            <person name="Perry K.D."/>
            <person name="Baker G."/>
            <person name="Powis K."/>
            <person name="Heckel D.G."/>
            <person name="Baxter S.W."/>
        </authorList>
    </citation>
    <scope>NUCLEOTIDE SEQUENCE [LARGE SCALE GENOMIC DNA]</scope>
    <source>
        <strain evidence="8 9">LV</strain>
        <tissue evidence="8">Single pupa</tissue>
    </source>
</reference>
<dbReference type="InterPro" id="IPR023395">
    <property type="entry name" value="MCP_dom_sf"/>
</dbReference>
<evidence type="ECO:0000256" key="6">
    <source>
        <dbReference type="PROSITE-ProRule" id="PRU00282"/>
    </source>
</evidence>
<dbReference type="Proteomes" id="UP000823941">
    <property type="component" value="Chromosome 1"/>
</dbReference>
<name>A0ABQ7R6Q9_PLUXY</name>
<evidence type="ECO:0000256" key="3">
    <source>
        <dbReference type="ARBA" id="ARBA00022692"/>
    </source>
</evidence>